<dbReference type="HOGENOM" id="CLU_165474_0_0_10"/>
<dbReference type="Proteomes" id="UP000008718">
    <property type="component" value="Chromosome"/>
</dbReference>
<dbReference type="EMBL" id="CP002345">
    <property type="protein sequence ID" value="ADQ78173.1"/>
    <property type="molecule type" value="Genomic_DNA"/>
</dbReference>
<name>E4T0B9_PALPW</name>
<feature type="chain" id="PRO_5003186721" description="DUF3347 domain-containing protein" evidence="1">
    <location>
        <begin position="21"/>
        <end position="127"/>
    </location>
</feature>
<dbReference type="KEGG" id="ppn:Palpr_0011"/>
<reference key="1">
    <citation type="submission" date="2010-11" db="EMBL/GenBank/DDBJ databases">
        <title>The complete genome of Paludibacter propionicigenes DSM 17365.</title>
        <authorList>
            <consortium name="US DOE Joint Genome Institute (JGI-PGF)"/>
            <person name="Lucas S."/>
            <person name="Copeland A."/>
            <person name="Lapidus A."/>
            <person name="Bruce D."/>
            <person name="Goodwin L."/>
            <person name="Pitluck S."/>
            <person name="Kyrpides N."/>
            <person name="Mavromatis K."/>
            <person name="Ivanova N."/>
            <person name="Munk A.C."/>
            <person name="Brettin T."/>
            <person name="Detter J.C."/>
            <person name="Han C."/>
            <person name="Tapia R."/>
            <person name="Land M."/>
            <person name="Hauser L."/>
            <person name="Markowitz V."/>
            <person name="Cheng J.-F."/>
            <person name="Hugenholtz P."/>
            <person name="Woyke T."/>
            <person name="Wu D."/>
            <person name="Gronow S."/>
            <person name="Wellnitz S."/>
            <person name="Brambilla E."/>
            <person name="Klenk H.-P."/>
            <person name="Eisen J.A."/>
        </authorList>
    </citation>
    <scope>NUCLEOTIDE SEQUENCE</scope>
    <source>
        <strain>WB4</strain>
    </source>
</reference>
<proteinExistence type="predicted"/>
<evidence type="ECO:0000313" key="3">
    <source>
        <dbReference type="Proteomes" id="UP000008718"/>
    </source>
</evidence>
<keyword evidence="3" id="KW-1185">Reference proteome</keyword>
<dbReference type="OrthoDB" id="1018365at2"/>
<feature type="signal peptide" evidence="1">
    <location>
        <begin position="1"/>
        <end position="20"/>
    </location>
</feature>
<evidence type="ECO:0000256" key="1">
    <source>
        <dbReference type="SAM" id="SignalP"/>
    </source>
</evidence>
<gene>
    <name evidence="2" type="ordered locus">Palpr_0011</name>
</gene>
<dbReference type="RefSeq" id="WP_013443542.1">
    <property type="nucleotide sequence ID" value="NC_014734.1"/>
</dbReference>
<reference evidence="2 3" key="2">
    <citation type="journal article" date="2011" name="Stand. Genomic Sci.">
        <title>Complete genome sequence of Paludibacter propionicigenes type strain (WB4).</title>
        <authorList>
            <person name="Gronow S."/>
            <person name="Munk C."/>
            <person name="Lapidus A."/>
            <person name="Nolan M."/>
            <person name="Lucas S."/>
            <person name="Hammon N."/>
            <person name="Deshpande S."/>
            <person name="Cheng J.F."/>
            <person name="Tapia R."/>
            <person name="Han C."/>
            <person name="Goodwin L."/>
            <person name="Pitluck S."/>
            <person name="Liolios K."/>
            <person name="Ivanova N."/>
            <person name="Mavromatis K."/>
            <person name="Mikhailova N."/>
            <person name="Pati A."/>
            <person name="Chen A."/>
            <person name="Palaniappan K."/>
            <person name="Land M."/>
            <person name="Hauser L."/>
            <person name="Chang Y.J."/>
            <person name="Jeffries C.D."/>
            <person name="Brambilla E."/>
            <person name="Rohde M."/>
            <person name="Goker M."/>
            <person name="Detter J.C."/>
            <person name="Woyke T."/>
            <person name="Bristow J."/>
            <person name="Eisen J.A."/>
            <person name="Markowitz V."/>
            <person name="Hugenholtz P."/>
            <person name="Kyrpides N.C."/>
            <person name="Klenk H.P."/>
        </authorList>
    </citation>
    <scope>NUCLEOTIDE SEQUENCE [LARGE SCALE GENOMIC DNA]</scope>
    <source>
        <strain evidence="3">DSM 17365 / JCM 13257 / WB4</strain>
    </source>
</reference>
<keyword evidence="1" id="KW-0732">Signal</keyword>
<organism evidence="2 3">
    <name type="scientific">Paludibacter propionicigenes (strain DSM 17365 / JCM 13257 / WB4)</name>
    <dbReference type="NCBI Taxonomy" id="694427"/>
    <lineage>
        <taxon>Bacteria</taxon>
        <taxon>Pseudomonadati</taxon>
        <taxon>Bacteroidota</taxon>
        <taxon>Bacteroidia</taxon>
        <taxon>Bacteroidales</taxon>
        <taxon>Paludibacteraceae</taxon>
        <taxon>Paludibacter</taxon>
    </lineage>
</organism>
<sequence>MKKILTVILGVVVSATSAFALDTTKYGVFSSLSNENTFYGLVRYLDVDSSQSEKLEVVFSMTEEKMESALKKNDEKAAEKAMYFNLGNVKAVLSDAQYKKYLTLINVTVNNNKSNVDSDTETFVTAL</sequence>
<evidence type="ECO:0000313" key="2">
    <source>
        <dbReference type="EMBL" id="ADQ78173.1"/>
    </source>
</evidence>
<protein>
    <recommendedName>
        <fullName evidence="4">DUF3347 domain-containing protein</fullName>
    </recommendedName>
</protein>
<dbReference type="AlphaFoldDB" id="E4T0B9"/>
<evidence type="ECO:0008006" key="4">
    <source>
        <dbReference type="Google" id="ProtNLM"/>
    </source>
</evidence>
<accession>E4T0B9</accession>